<keyword evidence="2" id="KW-1185">Reference proteome</keyword>
<comment type="caution">
    <text evidence="1">The sequence shown here is derived from an EMBL/GenBank/DDBJ whole genome shotgun (WGS) entry which is preliminary data.</text>
</comment>
<organism evidence="1 2">
    <name type="scientific">Belliella calami</name>
    <dbReference type="NCBI Taxonomy" id="2923436"/>
    <lineage>
        <taxon>Bacteria</taxon>
        <taxon>Pseudomonadati</taxon>
        <taxon>Bacteroidota</taxon>
        <taxon>Cytophagia</taxon>
        <taxon>Cytophagales</taxon>
        <taxon>Cyclobacteriaceae</taxon>
        <taxon>Belliella</taxon>
    </lineage>
</organism>
<protein>
    <submittedName>
        <fullName evidence="1">Uncharacterized protein</fullName>
    </submittedName>
</protein>
<name>A0ABS9UJN8_9BACT</name>
<evidence type="ECO:0000313" key="1">
    <source>
        <dbReference type="EMBL" id="MCH7396579.1"/>
    </source>
</evidence>
<sequence length="163" mass="19810">MEKIVDLINELEIQTNRISKSRKEFCEKTEEIFKQLKAIGYEFERTFTDEIKTFRYSNNGDVIFEIKEGLNNKKWYFKILFLDEKNVRLKFKNPYSNEISKVINLSDLHFDLDNEYWFNLFLNNYIKMKEGIENEKQNRKLFYILFLDYTSVFLCKLKCNGVN</sequence>
<dbReference type="RefSeq" id="WP_241273100.1">
    <property type="nucleotide sequence ID" value="NZ_JAKZGS010000001.1"/>
</dbReference>
<dbReference type="EMBL" id="JAKZGS010000001">
    <property type="protein sequence ID" value="MCH7396579.1"/>
    <property type="molecule type" value="Genomic_DNA"/>
</dbReference>
<evidence type="ECO:0000313" key="2">
    <source>
        <dbReference type="Proteomes" id="UP001165488"/>
    </source>
</evidence>
<accession>A0ABS9UJN8</accession>
<reference evidence="1" key="1">
    <citation type="submission" date="2022-03" db="EMBL/GenBank/DDBJ databases">
        <title>De novo assembled genomes of Belliella spp. (Cyclobacteriaceae) strains.</title>
        <authorList>
            <person name="Szabo A."/>
            <person name="Korponai K."/>
            <person name="Felfoldi T."/>
        </authorList>
    </citation>
    <scope>NUCLEOTIDE SEQUENCE</scope>
    <source>
        <strain evidence="1">DSM 107340</strain>
    </source>
</reference>
<gene>
    <name evidence="1" type="ORF">MM236_01205</name>
</gene>
<dbReference type="Proteomes" id="UP001165488">
    <property type="component" value="Unassembled WGS sequence"/>
</dbReference>
<proteinExistence type="predicted"/>